<dbReference type="Proteomes" id="UP001302274">
    <property type="component" value="Unassembled WGS sequence"/>
</dbReference>
<accession>A0ABU5W003</accession>
<dbReference type="InterPro" id="IPR020568">
    <property type="entry name" value="Ribosomal_Su5_D2-typ_SF"/>
</dbReference>
<dbReference type="GO" id="GO:0016301">
    <property type="term" value="F:kinase activity"/>
    <property type="evidence" value="ECO:0007669"/>
    <property type="project" value="UniProtKB-KW"/>
</dbReference>
<name>A0ABU5W003_9BACT</name>
<evidence type="ECO:0000313" key="2">
    <source>
        <dbReference type="Proteomes" id="UP001302274"/>
    </source>
</evidence>
<dbReference type="InterPro" id="IPR014721">
    <property type="entry name" value="Ribsml_uS5_D2-typ_fold_subgr"/>
</dbReference>
<keyword evidence="1" id="KW-0418">Kinase</keyword>
<dbReference type="Gene3D" id="3.30.230.10">
    <property type="match status" value="1"/>
</dbReference>
<proteinExistence type="predicted"/>
<gene>
    <name evidence="1" type="ORF">SHI21_20560</name>
</gene>
<protein>
    <submittedName>
        <fullName evidence="1">GYDIA family GHMP kinase</fullName>
    </submittedName>
</protein>
<dbReference type="InterPro" id="IPR047765">
    <property type="entry name" value="GHMP_GYDIA-like"/>
</dbReference>
<dbReference type="NCBIfam" id="NF040656">
    <property type="entry name" value="GHMP_GYDIA"/>
    <property type="match status" value="1"/>
</dbReference>
<keyword evidence="2" id="KW-1185">Reference proteome</keyword>
<comment type="caution">
    <text evidence="1">The sequence shown here is derived from an EMBL/GenBank/DDBJ whole genome shotgun (WGS) entry which is preliminary data.</text>
</comment>
<organism evidence="1 2">
    <name type="scientific">Bacteriovorax antarcticus</name>
    <dbReference type="NCBI Taxonomy" id="3088717"/>
    <lineage>
        <taxon>Bacteria</taxon>
        <taxon>Pseudomonadati</taxon>
        <taxon>Bdellovibrionota</taxon>
        <taxon>Bacteriovoracia</taxon>
        <taxon>Bacteriovoracales</taxon>
        <taxon>Bacteriovoracaceae</taxon>
        <taxon>Bacteriovorax</taxon>
    </lineage>
</organism>
<dbReference type="EMBL" id="JAYGJQ010000004">
    <property type="protein sequence ID" value="MEA9358642.1"/>
    <property type="molecule type" value="Genomic_DNA"/>
</dbReference>
<evidence type="ECO:0000313" key="1">
    <source>
        <dbReference type="EMBL" id="MEA9358642.1"/>
    </source>
</evidence>
<reference evidence="1 2" key="1">
    <citation type="submission" date="2023-11" db="EMBL/GenBank/DDBJ databases">
        <title>A Novel Polar Bacteriovorax (B. antarcticus) Isolated from the Biocrust in Antarctica.</title>
        <authorList>
            <person name="Mun W."/>
            <person name="Choi S.Y."/>
            <person name="Mitchell R.J."/>
        </authorList>
    </citation>
    <scope>NUCLEOTIDE SEQUENCE [LARGE SCALE GENOMIC DNA]</scope>
    <source>
        <strain evidence="1 2">PP10</strain>
    </source>
</reference>
<dbReference type="RefSeq" id="WP_323579144.1">
    <property type="nucleotide sequence ID" value="NZ_JAYGJQ010000004.1"/>
</dbReference>
<keyword evidence="1" id="KW-0808">Transferase</keyword>
<sequence>MNQINLGQINSELKKSCPEKDQYYFGHGKLLLTGEYFVLDGALALALPTKVGQSLSVKYSPSFSPTLHWKSYDVNGNVWFDSQFEFWHFKCLDENPSEEALFLQKILQQVRKQNSHFLRDNVDVKVETRLGFPMTWGLGSSSSLIYNIAQWAYISPFELLFKTIGGSGYDIACAQSDGPIAYKKVSSGPSFSPIYFSPSFKNNLYFVYLGKKQNSREAVKEYQKKRPIDPAMLAKVTELTQEFLNAQTLKQFQSLIISHEDIIGQNLDMQPVKEMLFPDFPGAIKSLGAWGGDFVMVATENDFDFVRSYFAGKGLDTVYRYNDLISDPIEAQSKDTVKMGFSNHLLH</sequence>
<dbReference type="SUPFAM" id="SSF54211">
    <property type="entry name" value="Ribosomal protein S5 domain 2-like"/>
    <property type="match status" value="1"/>
</dbReference>